<evidence type="ECO:0000256" key="1">
    <source>
        <dbReference type="SAM" id="SignalP"/>
    </source>
</evidence>
<dbReference type="OrthoDB" id="882704at2"/>
<sequence>MKSFLTLLLLLALTNTVLAQKQKIEVKDEAVLLDGAKYALIEQDGCRIMDTQCVYYLKSLDGKRQVAVKQLEFVDPAEMSASHPDGRVLYLQYVFLASGTKAETPFPTTLHLRAIDVARKVAKGQLFANGTLNEQAVSDFVTTNGMPFADRQKELAGPKVIVIEK</sequence>
<dbReference type="RefSeq" id="WP_073109640.1">
    <property type="nucleotide sequence ID" value="NZ_FQYN01000004.1"/>
</dbReference>
<feature type="signal peptide" evidence="1">
    <location>
        <begin position="1"/>
        <end position="19"/>
    </location>
</feature>
<feature type="chain" id="PRO_5012364425" evidence="1">
    <location>
        <begin position="20"/>
        <end position="165"/>
    </location>
</feature>
<evidence type="ECO:0000313" key="2">
    <source>
        <dbReference type="EMBL" id="SHJ16796.1"/>
    </source>
</evidence>
<dbReference type="EMBL" id="FQYN01000004">
    <property type="protein sequence ID" value="SHJ16796.1"/>
    <property type="molecule type" value="Genomic_DNA"/>
</dbReference>
<dbReference type="AlphaFoldDB" id="A0A1M6H3V7"/>
<accession>A0A1M6H3V7</accession>
<keyword evidence="3" id="KW-1185">Reference proteome</keyword>
<gene>
    <name evidence="2" type="ORF">SAMN02745146_2504</name>
</gene>
<organism evidence="2 3">
    <name type="scientific">Hymenobacter daecheongensis DSM 21074</name>
    <dbReference type="NCBI Taxonomy" id="1121955"/>
    <lineage>
        <taxon>Bacteria</taxon>
        <taxon>Pseudomonadati</taxon>
        <taxon>Bacteroidota</taxon>
        <taxon>Cytophagia</taxon>
        <taxon>Cytophagales</taxon>
        <taxon>Hymenobacteraceae</taxon>
        <taxon>Hymenobacter</taxon>
    </lineage>
</organism>
<keyword evidence="1" id="KW-0732">Signal</keyword>
<reference evidence="2 3" key="1">
    <citation type="submission" date="2016-11" db="EMBL/GenBank/DDBJ databases">
        <authorList>
            <person name="Jaros S."/>
            <person name="Januszkiewicz K."/>
            <person name="Wedrychowicz H."/>
        </authorList>
    </citation>
    <scope>NUCLEOTIDE SEQUENCE [LARGE SCALE GENOMIC DNA]</scope>
    <source>
        <strain evidence="2 3">DSM 21074</strain>
    </source>
</reference>
<dbReference type="STRING" id="1121955.SAMN02745146_2504"/>
<proteinExistence type="predicted"/>
<name>A0A1M6H3V7_9BACT</name>
<protein>
    <submittedName>
        <fullName evidence="2">Uncharacterized protein</fullName>
    </submittedName>
</protein>
<evidence type="ECO:0000313" key="3">
    <source>
        <dbReference type="Proteomes" id="UP000184418"/>
    </source>
</evidence>
<dbReference type="Proteomes" id="UP000184418">
    <property type="component" value="Unassembled WGS sequence"/>
</dbReference>